<dbReference type="EnsemblPlants" id="OBART06G19170.1">
    <property type="protein sequence ID" value="OBART06G19170.1"/>
    <property type="gene ID" value="OBART06G19170"/>
</dbReference>
<protein>
    <submittedName>
        <fullName evidence="2">Uncharacterized protein</fullName>
    </submittedName>
</protein>
<accession>A0A0D3GI27</accession>
<keyword evidence="1" id="KW-1133">Transmembrane helix</keyword>
<dbReference type="AlphaFoldDB" id="A0A0D3GI27"/>
<evidence type="ECO:0000313" key="3">
    <source>
        <dbReference type="Proteomes" id="UP000026960"/>
    </source>
</evidence>
<sequence length="152" mass="17010">MDFKTTFMKAILLFVDSLIEQFAASCSHMETSITCIGVLNPQFALWLGMHYCLILIFSAGFYVIHNSKAYGFVFQCSGSIKVRNKLVKSLIPALCPEASSIMRNILLVYLCVVFLKSCVILDVRKKKIIPQDVLKGFVLQIAQDSQCSDEVS</sequence>
<evidence type="ECO:0000256" key="1">
    <source>
        <dbReference type="SAM" id="Phobius"/>
    </source>
</evidence>
<keyword evidence="1" id="KW-0472">Membrane</keyword>
<evidence type="ECO:0000313" key="2">
    <source>
        <dbReference type="EnsemblPlants" id="OBART06G19170.1"/>
    </source>
</evidence>
<dbReference type="HOGENOM" id="CLU_1725100_0_0_1"/>
<dbReference type="Gramene" id="OBART06G19170.1">
    <property type="protein sequence ID" value="OBART06G19170.1"/>
    <property type="gene ID" value="OBART06G19170"/>
</dbReference>
<feature type="transmembrane region" description="Helical" evidence="1">
    <location>
        <begin position="43"/>
        <end position="64"/>
    </location>
</feature>
<dbReference type="Proteomes" id="UP000026960">
    <property type="component" value="Chromosome 6"/>
</dbReference>
<organism evidence="2">
    <name type="scientific">Oryza barthii</name>
    <dbReference type="NCBI Taxonomy" id="65489"/>
    <lineage>
        <taxon>Eukaryota</taxon>
        <taxon>Viridiplantae</taxon>
        <taxon>Streptophyta</taxon>
        <taxon>Embryophyta</taxon>
        <taxon>Tracheophyta</taxon>
        <taxon>Spermatophyta</taxon>
        <taxon>Magnoliopsida</taxon>
        <taxon>Liliopsida</taxon>
        <taxon>Poales</taxon>
        <taxon>Poaceae</taxon>
        <taxon>BOP clade</taxon>
        <taxon>Oryzoideae</taxon>
        <taxon>Oryzeae</taxon>
        <taxon>Oryzinae</taxon>
        <taxon>Oryza</taxon>
    </lineage>
</organism>
<dbReference type="STRING" id="65489.A0A0D3GI27"/>
<reference evidence="2" key="2">
    <citation type="submission" date="2015-03" db="UniProtKB">
        <authorList>
            <consortium name="EnsemblPlants"/>
        </authorList>
    </citation>
    <scope>IDENTIFICATION</scope>
</reference>
<reference evidence="2" key="1">
    <citation type="journal article" date="2009" name="Rice">
        <title>De Novo Next Generation Sequencing of Plant Genomes.</title>
        <authorList>
            <person name="Rounsley S."/>
            <person name="Marri P.R."/>
            <person name="Yu Y."/>
            <person name="He R."/>
            <person name="Sisneros N."/>
            <person name="Goicoechea J.L."/>
            <person name="Lee S.J."/>
            <person name="Angelova A."/>
            <person name="Kudrna D."/>
            <person name="Luo M."/>
            <person name="Affourtit J."/>
            <person name="Desany B."/>
            <person name="Knight J."/>
            <person name="Niazi F."/>
            <person name="Egholm M."/>
            <person name="Wing R.A."/>
        </authorList>
    </citation>
    <scope>NUCLEOTIDE SEQUENCE [LARGE SCALE GENOMIC DNA]</scope>
    <source>
        <strain evidence="2">cv. IRGC 105608</strain>
    </source>
</reference>
<name>A0A0D3GI27_9ORYZ</name>
<keyword evidence="1" id="KW-0812">Transmembrane</keyword>
<feature type="transmembrane region" description="Helical" evidence="1">
    <location>
        <begin position="101"/>
        <end position="121"/>
    </location>
</feature>
<dbReference type="PaxDb" id="65489-OBART06G19170.1"/>
<proteinExistence type="predicted"/>
<keyword evidence="3" id="KW-1185">Reference proteome</keyword>